<dbReference type="AlphaFoldDB" id="A0AAD2J4P4"/>
<dbReference type="Proteomes" id="UP000044098">
    <property type="component" value="Unassembled WGS sequence"/>
</dbReference>
<organism evidence="2 3">
    <name type="scientific">Achromobacter aegrifaciens</name>
    <dbReference type="NCBI Taxonomy" id="1287736"/>
    <lineage>
        <taxon>Bacteria</taxon>
        <taxon>Pseudomonadati</taxon>
        <taxon>Pseudomonadota</taxon>
        <taxon>Betaproteobacteria</taxon>
        <taxon>Burkholderiales</taxon>
        <taxon>Alcaligenaceae</taxon>
        <taxon>Achromobacter</taxon>
    </lineage>
</organism>
<proteinExistence type="predicted"/>
<sequence length="161" mass="18073">MFDSADKVLDQICNQPYFGAGAFNPEKRGEKEPPGLPTPESKRQFIVDYGPVLDILDRHSAARTTYNLIGLYGFLADGDPGAIFDRMAALLLGAGVQDGYHHEQLGSEGLVKLVRRYLADHRRIFDDAQRRAKLIEILELFSGVGWPEALRLMFELPDLLR</sequence>
<name>A0AAD2J4P4_ACHAE</name>
<evidence type="ECO:0000313" key="2">
    <source>
        <dbReference type="EMBL" id="CUJ69226.1"/>
    </source>
</evidence>
<evidence type="ECO:0000256" key="1">
    <source>
        <dbReference type="SAM" id="MobiDB-lite"/>
    </source>
</evidence>
<feature type="region of interest" description="Disordered" evidence="1">
    <location>
        <begin position="20"/>
        <end position="42"/>
    </location>
</feature>
<evidence type="ECO:0000313" key="3">
    <source>
        <dbReference type="Proteomes" id="UP000044098"/>
    </source>
</evidence>
<reference evidence="2 3" key="1">
    <citation type="submission" date="2015-09" db="EMBL/GenBank/DDBJ databases">
        <authorList>
            <consortium name="Pathogen Informatics"/>
        </authorList>
    </citation>
    <scope>NUCLEOTIDE SEQUENCE [LARGE SCALE GENOMIC DNA]</scope>
    <source>
        <strain evidence="2 3">2789STDY5608625</strain>
    </source>
</reference>
<gene>
    <name evidence="2" type="ORF">ERS370000_05311</name>
</gene>
<protein>
    <submittedName>
        <fullName evidence="2">Uncharacterized protein</fullName>
    </submittedName>
</protein>
<accession>A0AAD2J4P4</accession>
<comment type="caution">
    <text evidence="2">The sequence shown here is derived from an EMBL/GenBank/DDBJ whole genome shotgun (WGS) entry which is preliminary data.</text>
</comment>
<dbReference type="EMBL" id="CYTK01000011">
    <property type="protein sequence ID" value="CUJ69226.1"/>
    <property type="molecule type" value="Genomic_DNA"/>
</dbReference>